<evidence type="ECO:0000313" key="1">
    <source>
        <dbReference type="EMBL" id="ANM46594.1"/>
    </source>
</evidence>
<sequence>MEIKERCKVLGKQICDNVIKHRIQHNPHVCRYCEHYMLPIILKDHLWTKGEMYICFDCIEKHVLKRKIKLSDLKEVPDNLPYFYGSKMK</sequence>
<name>A0A192YA49_9CAUD</name>
<dbReference type="Proteomes" id="UP000203816">
    <property type="component" value="Segment"/>
</dbReference>
<organism evidence="1 2">
    <name type="scientific">Morganella phage vB_MmoM_MP1</name>
    <dbReference type="NCBI Taxonomy" id="1852628"/>
    <lineage>
        <taxon>Viruses</taxon>
        <taxon>Duplodnaviria</taxon>
        <taxon>Heunggongvirae</taxon>
        <taxon>Uroviricota</taxon>
        <taxon>Caudoviricetes</taxon>
        <taxon>Pantevenvirales</taxon>
        <taxon>Straboviridae</taxon>
        <taxon>Gualtarvirus</taxon>
        <taxon>Gualtarvirus mp1</taxon>
    </lineage>
</organism>
<keyword evidence="2" id="KW-1185">Reference proteome</keyword>
<dbReference type="OrthoDB" id="28782at10239"/>
<accession>A0A192YA49</accession>
<dbReference type="EMBL" id="KX078569">
    <property type="protein sequence ID" value="ANM46594.1"/>
    <property type="molecule type" value="Genomic_DNA"/>
</dbReference>
<dbReference type="KEGG" id="vg:29059420"/>
<reference evidence="1 2" key="1">
    <citation type="submission" date="2016-04" db="EMBL/GenBank/DDBJ databases">
        <title>Comparative genomics of Morganella phages MP1 and MP2 define new clades among the T4 and T7-like Viruses.</title>
        <authorList>
            <person name="Pinto G."/>
            <person name="Oliveira A."/>
            <person name="Malgorzata L."/>
            <person name="Kropinski A."/>
            <person name="Azeredo J."/>
        </authorList>
    </citation>
    <scope>NUCLEOTIDE SEQUENCE [LARGE SCALE GENOMIC DNA]</scope>
</reference>
<dbReference type="GeneID" id="29059420"/>
<evidence type="ECO:0000313" key="2">
    <source>
        <dbReference type="Proteomes" id="UP000203816"/>
    </source>
</evidence>
<protein>
    <submittedName>
        <fullName evidence="1">Uncharacterized protein</fullName>
    </submittedName>
</protein>
<dbReference type="RefSeq" id="YP_009279949.1">
    <property type="nucleotide sequence ID" value="NC_031020.1"/>
</dbReference>
<gene>
    <name evidence="1" type="ORF">MP1_gp0091</name>
</gene>
<proteinExistence type="predicted"/>